<dbReference type="EMBL" id="KZ346567">
    <property type="protein sequence ID" value="PIO69660.1"/>
    <property type="molecule type" value="Genomic_DNA"/>
</dbReference>
<dbReference type="PROSITE" id="PS51420">
    <property type="entry name" value="RHO"/>
    <property type="match status" value="1"/>
</dbReference>
<gene>
    <name evidence="4" type="ORF">TELCIR_08510</name>
</gene>
<organism evidence="4 5">
    <name type="scientific">Teladorsagia circumcincta</name>
    <name type="common">Brown stomach worm</name>
    <name type="synonym">Ostertagia circumcincta</name>
    <dbReference type="NCBI Taxonomy" id="45464"/>
    <lineage>
        <taxon>Eukaryota</taxon>
        <taxon>Metazoa</taxon>
        <taxon>Ecdysozoa</taxon>
        <taxon>Nematoda</taxon>
        <taxon>Chromadorea</taxon>
        <taxon>Rhabditida</taxon>
        <taxon>Rhabditina</taxon>
        <taxon>Rhabditomorpha</taxon>
        <taxon>Strongyloidea</taxon>
        <taxon>Trichostrongylidae</taxon>
        <taxon>Teladorsagia</taxon>
    </lineage>
</organism>
<dbReference type="InterPro" id="IPR003578">
    <property type="entry name" value="Small_GTPase_Rho"/>
</dbReference>
<feature type="region of interest" description="Disordered" evidence="3">
    <location>
        <begin position="151"/>
        <end position="170"/>
    </location>
</feature>
<sequence>MPRTRYIDNEGVRDDGDEGDAGVTALQLDVQPVTANQMCGGWGRYCGKDMHAYFVYNGFISRAVRAHSEDYDRLRPLSYPQTDVFVLCFSIVSPVSFDNVATKWIPEIRQHCPDAPILLVGTLNCSSHVFISLDNIVIFGATLGTKLDLRDEANPRTGSTEDRPPITKSQGQKCAQKIKAVKYLECSALTQQGLKQVFEDAVRAVINPKPLKQKKSCIII</sequence>
<evidence type="ECO:0000313" key="5">
    <source>
        <dbReference type="Proteomes" id="UP000230423"/>
    </source>
</evidence>
<dbReference type="OrthoDB" id="8830751at2759"/>
<dbReference type="GO" id="GO:0005525">
    <property type="term" value="F:GTP binding"/>
    <property type="evidence" value="ECO:0007669"/>
    <property type="project" value="UniProtKB-KW"/>
</dbReference>
<proteinExistence type="predicted"/>
<evidence type="ECO:0000256" key="3">
    <source>
        <dbReference type="SAM" id="MobiDB-lite"/>
    </source>
</evidence>
<dbReference type="Pfam" id="PF00071">
    <property type="entry name" value="Ras"/>
    <property type="match status" value="1"/>
</dbReference>
<keyword evidence="5" id="KW-1185">Reference proteome</keyword>
<dbReference type="SMART" id="SM00174">
    <property type="entry name" value="RHO"/>
    <property type="match status" value="1"/>
</dbReference>
<dbReference type="PROSITE" id="PS51421">
    <property type="entry name" value="RAS"/>
    <property type="match status" value="1"/>
</dbReference>
<dbReference type="PANTHER" id="PTHR24072">
    <property type="entry name" value="RHO FAMILY GTPASE"/>
    <property type="match status" value="1"/>
</dbReference>
<protein>
    <submittedName>
        <fullName evidence="4">Ras family protein</fullName>
    </submittedName>
</protein>
<evidence type="ECO:0000313" key="4">
    <source>
        <dbReference type="EMBL" id="PIO69660.1"/>
    </source>
</evidence>
<dbReference type="AlphaFoldDB" id="A0A2G9UJH2"/>
<dbReference type="GO" id="GO:0003924">
    <property type="term" value="F:GTPase activity"/>
    <property type="evidence" value="ECO:0007669"/>
    <property type="project" value="InterPro"/>
</dbReference>
<evidence type="ECO:0000256" key="2">
    <source>
        <dbReference type="ARBA" id="ARBA00023134"/>
    </source>
</evidence>
<feature type="compositionally biased region" description="Basic and acidic residues" evidence="3">
    <location>
        <begin position="151"/>
        <end position="165"/>
    </location>
</feature>
<dbReference type="GO" id="GO:0007264">
    <property type="term" value="P:small GTPase-mediated signal transduction"/>
    <property type="evidence" value="ECO:0007669"/>
    <property type="project" value="InterPro"/>
</dbReference>
<accession>A0A2G9UJH2</accession>
<dbReference type="SUPFAM" id="SSF52540">
    <property type="entry name" value="P-loop containing nucleoside triphosphate hydrolases"/>
    <property type="match status" value="1"/>
</dbReference>
<dbReference type="Proteomes" id="UP000230423">
    <property type="component" value="Unassembled WGS sequence"/>
</dbReference>
<keyword evidence="1" id="KW-0547">Nucleotide-binding</keyword>
<reference evidence="4 5" key="1">
    <citation type="submission" date="2015-09" db="EMBL/GenBank/DDBJ databases">
        <title>Draft genome of the parasitic nematode Teladorsagia circumcincta isolate WARC Sus (inbred).</title>
        <authorList>
            <person name="Mitreva M."/>
        </authorList>
    </citation>
    <scope>NUCLEOTIDE SEQUENCE [LARGE SCALE GENOMIC DNA]</scope>
    <source>
        <strain evidence="4 5">S</strain>
    </source>
</reference>
<dbReference type="InterPro" id="IPR027417">
    <property type="entry name" value="P-loop_NTPase"/>
</dbReference>
<dbReference type="PROSITE" id="PS51419">
    <property type="entry name" value="RAB"/>
    <property type="match status" value="1"/>
</dbReference>
<dbReference type="CDD" id="cd00157">
    <property type="entry name" value="Rho"/>
    <property type="match status" value="1"/>
</dbReference>
<dbReference type="Gene3D" id="3.40.50.300">
    <property type="entry name" value="P-loop containing nucleotide triphosphate hydrolases"/>
    <property type="match status" value="2"/>
</dbReference>
<evidence type="ECO:0000256" key="1">
    <source>
        <dbReference type="ARBA" id="ARBA00022741"/>
    </source>
</evidence>
<name>A0A2G9UJH2_TELCI</name>
<dbReference type="InterPro" id="IPR001806">
    <property type="entry name" value="Small_GTPase"/>
</dbReference>
<keyword evidence="2" id="KW-0342">GTP-binding</keyword>